<evidence type="ECO:0000256" key="4">
    <source>
        <dbReference type="ARBA" id="ARBA00022723"/>
    </source>
</evidence>
<sequence length="248" mass="27320">MPSYVNPLIELQKYVSIPIIPPEEAVFSPTEEEVFHATKIFTSSRVGSEEAVRFVGTYINGAEMPESSLPEVAFLGRSNVGKSSLIRSILGAHPQVRVNISKKPGHTKALNLYCIRHHFTLVDMPGYGFNMPHNFEKSVEAYLCSSRRLCRTFLLVDADVGLTCTDNIALGMMKEAGIPFVIVLTKIDKASRHKVLKNLFAVVEACKQEGGHTCFSQPFLVSSHSGEGLLLLETFIAYVTGCIEIKGQ</sequence>
<dbReference type="GO" id="GO:0046872">
    <property type="term" value="F:metal ion binding"/>
    <property type="evidence" value="ECO:0007669"/>
    <property type="project" value="UniProtKB-KW"/>
</dbReference>
<evidence type="ECO:0000256" key="5">
    <source>
        <dbReference type="ARBA" id="ARBA00022741"/>
    </source>
</evidence>
<dbReference type="InterPro" id="IPR027417">
    <property type="entry name" value="P-loop_NTPase"/>
</dbReference>
<dbReference type="InterPro" id="IPR019987">
    <property type="entry name" value="GTP-bd_ribosome_bio_YsxC"/>
</dbReference>
<evidence type="ECO:0000256" key="2">
    <source>
        <dbReference type="ARBA" id="ARBA00009638"/>
    </source>
</evidence>
<dbReference type="AlphaFoldDB" id="A0A2T7PMR5"/>
<gene>
    <name evidence="9" type="ORF">C0Q70_06005</name>
</gene>
<evidence type="ECO:0000256" key="3">
    <source>
        <dbReference type="ARBA" id="ARBA00015370"/>
    </source>
</evidence>
<dbReference type="CDD" id="cd01876">
    <property type="entry name" value="YihA_EngB"/>
    <property type="match status" value="1"/>
</dbReference>
<organism evidence="9 10">
    <name type="scientific">Pomacea canaliculata</name>
    <name type="common">Golden apple snail</name>
    <dbReference type="NCBI Taxonomy" id="400727"/>
    <lineage>
        <taxon>Eukaryota</taxon>
        <taxon>Metazoa</taxon>
        <taxon>Spiralia</taxon>
        <taxon>Lophotrochozoa</taxon>
        <taxon>Mollusca</taxon>
        <taxon>Gastropoda</taxon>
        <taxon>Caenogastropoda</taxon>
        <taxon>Architaenioglossa</taxon>
        <taxon>Ampullarioidea</taxon>
        <taxon>Ampullariidae</taxon>
        <taxon>Pomacea</taxon>
    </lineage>
</organism>
<dbReference type="PANTHER" id="PTHR46498:SF1">
    <property type="entry name" value="GTP-BINDING PROTEIN 8"/>
    <property type="match status" value="1"/>
</dbReference>
<dbReference type="OMA" id="RMDHAPP"/>
<dbReference type="PANTHER" id="PTHR46498">
    <property type="entry name" value="GTP-BINDING PROTEIN 8"/>
    <property type="match status" value="1"/>
</dbReference>
<dbReference type="InterPro" id="IPR006073">
    <property type="entry name" value="GTP-bd"/>
</dbReference>
<accession>A0A2T7PMR5</accession>
<reference evidence="9 10" key="1">
    <citation type="submission" date="2018-04" db="EMBL/GenBank/DDBJ databases">
        <title>The genome of golden apple snail Pomacea canaliculata provides insight into stress tolerance and invasive adaptation.</title>
        <authorList>
            <person name="Liu C."/>
            <person name="Liu B."/>
            <person name="Ren Y."/>
            <person name="Zhang Y."/>
            <person name="Wang H."/>
            <person name="Li S."/>
            <person name="Jiang F."/>
            <person name="Yin L."/>
            <person name="Zhang G."/>
            <person name="Qian W."/>
            <person name="Fan W."/>
        </authorList>
    </citation>
    <scope>NUCLEOTIDE SEQUENCE [LARGE SCALE GENOMIC DNA]</scope>
    <source>
        <strain evidence="9">SZHN2017</strain>
        <tissue evidence="9">Muscle</tissue>
    </source>
</reference>
<dbReference type="Pfam" id="PF01926">
    <property type="entry name" value="MMR_HSR1"/>
    <property type="match status" value="1"/>
</dbReference>
<keyword evidence="5" id="KW-0547">Nucleotide-binding</keyword>
<evidence type="ECO:0000256" key="1">
    <source>
        <dbReference type="ARBA" id="ARBA00001946"/>
    </source>
</evidence>
<dbReference type="STRING" id="400727.A0A2T7PMR5"/>
<dbReference type="EMBL" id="PZQS01000003">
    <property type="protein sequence ID" value="PVD34728.1"/>
    <property type="molecule type" value="Genomic_DNA"/>
</dbReference>
<dbReference type="PROSITE" id="PS51706">
    <property type="entry name" value="G_ENGB"/>
    <property type="match status" value="1"/>
</dbReference>
<dbReference type="GO" id="GO:0005525">
    <property type="term" value="F:GTP binding"/>
    <property type="evidence" value="ECO:0007669"/>
    <property type="project" value="UniProtKB-KW"/>
</dbReference>
<comment type="caution">
    <text evidence="9">The sequence shown here is derived from an EMBL/GenBank/DDBJ whole genome shotgun (WGS) entry which is preliminary data.</text>
</comment>
<dbReference type="InterPro" id="IPR030393">
    <property type="entry name" value="G_ENGB_dom"/>
</dbReference>
<dbReference type="SUPFAM" id="SSF52540">
    <property type="entry name" value="P-loop containing nucleoside triphosphate hydrolases"/>
    <property type="match status" value="1"/>
</dbReference>
<feature type="domain" description="EngB-type G" evidence="8">
    <location>
        <begin position="68"/>
        <end position="242"/>
    </location>
</feature>
<evidence type="ECO:0000259" key="8">
    <source>
        <dbReference type="PROSITE" id="PS51706"/>
    </source>
</evidence>
<evidence type="ECO:0000256" key="7">
    <source>
        <dbReference type="ARBA" id="ARBA00023134"/>
    </source>
</evidence>
<evidence type="ECO:0000256" key="6">
    <source>
        <dbReference type="ARBA" id="ARBA00022842"/>
    </source>
</evidence>
<keyword evidence="7" id="KW-0342">GTP-binding</keyword>
<evidence type="ECO:0000313" key="9">
    <source>
        <dbReference type="EMBL" id="PVD34728.1"/>
    </source>
</evidence>
<dbReference type="Gene3D" id="3.40.50.300">
    <property type="entry name" value="P-loop containing nucleotide triphosphate hydrolases"/>
    <property type="match status" value="1"/>
</dbReference>
<dbReference type="NCBIfam" id="TIGR03598">
    <property type="entry name" value="GTPase_YsxC"/>
    <property type="match status" value="1"/>
</dbReference>
<protein>
    <recommendedName>
        <fullName evidence="3">GTP-binding protein 8</fullName>
    </recommendedName>
</protein>
<dbReference type="OrthoDB" id="391988at2759"/>
<keyword evidence="10" id="KW-1185">Reference proteome</keyword>
<name>A0A2T7PMR5_POMCA</name>
<dbReference type="Proteomes" id="UP000245119">
    <property type="component" value="Linkage Group LG3"/>
</dbReference>
<dbReference type="GO" id="GO:0005739">
    <property type="term" value="C:mitochondrion"/>
    <property type="evidence" value="ECO:0007669"/>
    <property type="project" value="TreeGrafter"/>
</dbReference>
<dbReference type="InterPro" id="IPR052279">
    <property type="entry name" value="EngB_GTPase"/>
</dbReference>
<proteinExistence type="inferred from homology"/>
<comment type="cofactor">
    <cofactor evidence="1">
        <name>Mg(2+)</name>
        <dbReference type="ChEBI" id="CHEBI:18420"/>
    </cofactor>
</comment>
<comment type="similarity">
    <text evidence="2">Belongs to the TRAFAC class TrmE-Era-EngA-EngB-Septin-like GTPase superfamily. EngB GTPase family.</text>
</comment>
<keyword evidence="4" id="KW-0479">Metal-binding</keyword>
<evidence type="ECO:0000313" key="10">
    <source>
        <dbReference type="Proteomes" id="UP000245119"/>
    </source>
</evidence>
<keyword evidence="6" id="KW-0460">Magnesium</keyword>